<dbReference type="PATRIC" id="fig|29311.18.peg.3163"/>
<gene>
    <name evidence="2" type="ORF">ABH38_19040</name>
</gene>
<evidence type="ECO:0000313" key="2">
    <source>
        <dbReference type="EMBL" id="KLO34395.1"/>
    </source>
</evidence>
<protein>
    <recommendedName>
        <fullName evidence="4">PE domain-containing protein</fullName>
    </recommendedName>
</protein>
<feature type="region of interest" description="Disordered" evidence="1">
    <location>
        <begin position="1"/>
        <end position="29"/>
    </location>
</feature>
<evidence type="ECO:0000256" key="1">
    <source>
        <dbReference type="SAM" id="MobiDB-lite"/>
    </source>
</evidence>
<dbReference type="EMBL" id="LDPR01000027">
    <property type="protein sequence ID" value="KLO34395.1"/>
    <property type="molecule type" value="Genomic_DNA"/>
</dbReference>
<organism evidence="2 3">
    <name type="scientific">Mycobacterium haemophilum</name>
    <dbReference type="NCBI Taxonomy" id="29311"/>
    <lineage>
        <taxon>Bacteria</taxon>
        <taxon>Bacillati</taxon>
        <taxon>Actinomycetota</taxon>
        <taxon>Actinomycetes</taxon>
        <taxon>Mycobacteriales</taxon>
        <taxon>Mycobacteriaceae</taxon>
        <taxon>Mycobacterium</taxon>
    </lineage>
</organism>
<evidence type="ECO:0008006" key="4">
    <source>
        <dbReference type="Google" id="ProtNLM"/>
    </source>
</evidence>
<comment type="caution">
    <text evidence="2">The sequence shown here is derived from an EMBL/GenBank/DDBJ whole genome shotgun (WGS) entry which is preliminary data.</text>
</comment>
<proteinExistence type="predicted"/>
<sequence length="95" mass="9432">MAAIHTDVSELGSTTNGWFSAAPTQPTVHPICTPGTDPLSVTLSAAVADWPAAHEALAAMRATDVNGVATANGGTAAIMTGSDETNAAQISGIEV</sequence>
<keyword evidence="3" id="KW-1185">Reference proteome</keyword>
<accession>A0A0I9URM1</accession>
<feature type="compositionally biased region" description="Polar residues" evidence="1">
    <location>
        <begin position="11"/>
        <end position="27"/>
    </location>
</feature>
<evidence type="ECO:0000313" key="3">
    <source>
        <dbReference type="Proteomes" id="UP000036334"/>
    </source>
</evidence>
<reference evidence="2 3" key="1">
    <citation type="submission" date="2015-05" db="EMBL/GenBank/DDBJ databases">
        <title>Genome sequence of Mycobacterium haemophilum.</title>
        <authorList>
            <person name="Greninger A.L."/>
            <person name="Cunningham G."/>
            <person name="Miller S."/>
        </authorList>
    </citation>
    <scope>NUCLEOTIDE SEQUENCE [LARGE SCALE GENOMIC DNA]</scope>
    <source>
        <strain evidence="3">UC1</strain>
    </source>
</reference>
<dbReference type="RefSeq" id="WP_047316785.1">
    <property type="nucleotide sequence ID" value="NZ_LDPQ01000039.1"/>
</dbReference>
<dbReference type="OrthoDB" id="4747290at2"/>
<dbReference type="Proteomes" id="UP000036334">
    <property type="component" value="Unassembled WGS sequence"/>
</dbReference>
<dbReference type="AlphaFoldDB" id="A0A0I9URM1"/>
<name>A0A0I9URM1_9MYCO</name>